<dbReference type="Proteomes" id="UP001148838">
    <property type="component" value="Unassembled WGS sequence"/>
</dbReference>
<comment type="caution">
    <text evidence="1">The sequence shown here is derived from an EMBL/GenBank/DDBJ whole genome shotgun (WGS) entry which is preliminary data.</text>
</comment>
<evidence type="ECO:0000313" key="2">
    <source>
        <dbReference type="Proteomes" id="UP001148838"/>
    </source>
</evidence>
<accession>A0ABQ8TMP6</accession>
<reference evidence="1 2" key="1">
    <citation type="journal article" date="2022" name="Allergy">
        <title>Genome assembly and annotation of Periplaneta americana reveal a comprehensive cockroach allergen profile.</title>
        <authorList>
            <person name="Wang L."/>
            <person name="Xiong Q."/>
            <person name="Saelim N."/>
            <person name="Wang L."/>
            <person name="Nong W."/>
            <person name="Wan A.T."/>
            <person name="Shi M."/>
            <person name="Liu X."/>
            <person name="Cao Q."/>
            <person name="Hui J.H.L."/>
            <person name="Sookrung N."/>
            <person name="Leung T.F."/>
            <person name="Tungtrongchitr A."/>
            <person name="Tsui S.K.W."/>
        </authorList>
    </citation>
    <scope>NUCLEOTIDE SEQUENCE [LARGE SCALE GENOMIC DNA]</scope>
    <source>
        <strain evidence="1">PWHHKU_190912</strain>
    </source>
</reference>
<dbReference type="EMBL" id="JAJSOF020000005">
    <property type="protein sequence ID" value="KAJ4447941.1"/>
    <property type="molecule type" value="Genomic_DNA"/>
</dbReference>
<organism evidence="1 2">
    <name type="scientific">Periplaneta americana</name>
    <name type="common">American cockroach</name>
    <name type="synonym">Blatta americana</name>
    <dbReference type="NCBI Taxonomy" id="6978"/>
    <lineage>
        <taxon>Eukaryota</taxon>
        <taxon>Metazoa</taxon>
        <taxon>Ecdysozoa</taxon>
        <taxon>Arthropoda</taxon>
        <taxon>Hexapoda</taxon>
        <taxon>Insecta</taxon>
        <taxon>Pterygota</taxon>
        <taxon>Neoptera</taxon>
        <taxon>Polyneoptera</taxon>
        <taxon>Dictyoptera</taxon>
        <taxon>Blattodea</taxon>
        <taxon>Blattoidea</taxon>
        <taxon>Blattidae</taxon>
        <taxon>Blattinae</taxon>
        <taxon>Periplaneta</taxon>
    </lineage>
</organism>
<proteinExistence type="predicted"/>
<evidence type="ECO:0000313" key="1">
    <source>
        <dbReference type="EMBL" id="KAJ4447941.1"/>
    </source>
</evidence>
<sequence length="156" mass="17517">MAGLCEGGNEPSGSLKAICTVVRFADDLQLYIHSRPDEIDATIGRLNRDLNQISSWTNKFGLRLNAIGRDICLSSPPPVYKCELKTNVTFVPNRAYLLAFRTKPIRDVVQMCSYNQVEVRWDVMLNHMFLHIVKGASSMSSESLFRRALHSNGTAK</sequence>
<protein>
    <recommendedName>
        <fullName evidence="3">Reverse transcriptase domain-containing protein</fullName>
    </recommendedName>
</protein>
<gene>
    <name evidence="1" type="ORF">ANN_09950</name>
</gene>
<keyword evidence="2" id="KW-1185">Reference proteome</keyword>
<evidence type="ECO:0008006" key="3">
    <source>
        <dbReference type="Google" id="ProtNLM"/>
    </source>
</evidence>
<name>A0ABQ8TMP6_PERAM</name>